<evidence type="ECO:0000313" key="3">
    <source>
        <dbReference type="Proteomes" id="UP001642484"/>
    </source>
</evidence>
<accession>A0ABP0LMM3</accession>
<dbReference type="PROSITE" id="PS51845">
    <property type="entry name" value="PDEASE_I_2"/>
    <property type="match status" value="1"/>
</dbReference>
<dbReference type="SUPFAM" id="SSF109604">
    <property type="entry name" value="HD-domain/PDEase-like"/>
    <property type="match status" value="1"/>
</dbReference>
<dbReference type="Proteomes" id="UP001642484">
    <property type="component" value="Unassembled WGS sequence"/>
</dbReference>
<comment type="caution">
    <text evidence="2">The sequence shown here is derived from an EMBL/GenBank/DDBJ whole genome shotgun (WGS) entry which is preliminary data.</text>
</comment>
<dbReference type="Gene3D" id="1.10.1300.10">
    <property type="entry name" value="3'5'-cyclic nucleotide phosphodiesterase, catalytic domain"/>
    <property type="match status" value="1"/>
</dbReference>
<evidence type="ECO:0000313" key="2">
    <source>
        <dbReference type="EMBL" id="CAK9039592.1"/>
    </source>
</evidence>
<feature type="domain" description="PDEase" evidence="1">
    <location>
        <begin position="1"/>
        <end position="82"/>
    </location>
</feature>
<organism evidence="2 3">
    <name type="scientific">Durusdinium trenchii</name>
    <dbReference type="NCBI Taxonomy" id="1381693"/>
    <lineage>
        <taxon>Eukaryota</taxon>
        <taxon>Sar</taxon>
        <taxon>Alveolata</taxon>
        <taxon>Dinophyceae</taxon>
        <taxon>Suessiales</taxon>
        <taxon>Symbiodiniaceae</taxon>
        <taxon>Durusdinium</taxon>
    </lineage>
</organism>
<keyword evidence="3" id="KW-1185">Reference proteome</keyword>
<gene>
    <name evidence="2" type="ORF">CCMP2556_LOCUS21443</name>
</gene>
<protein>
    <recommendedName>
        <fullName evidence="1">PDEase domain-containing protein</fullName>
    </recommendedName>
</protein>
<dbReference type="InterPro" id="IPR036971">
    <property type="entry name" value="PDEase_catalytic_dom_sf"/>
</dbReference>
<reference evidence="2 3" key="1">
    <citation type="submission" date="2024-02" db="EMBL/GenBank/DDBJ databases">
        <authorList>
            <person name="Chen Y."/>
            <person name="Shah S."/>
            <person name="Dougan E. K."/>
            <person name="Thang M."/>
            <person name="Chan C."/>
        </authorList>
    </citation>
    <scope>NUCLEOTIDE SEQUENCE [LARGE SCALE GENOMIC DNA]</scope>
</reference>
<dbReference type="EMBL" id="CAXAMN010013002">
    <property type="protein sequence ID" value="CAK9039592.1"/>
    <property type="molecule type" value="Genomic_DNA"/>
</dbReference>
<dbReference type="InterPro" id="IPR002073">
    <property type="entry name" value="PDEase_catalytic_dom"/>
</dbReference>
<evidence type="ECO:0000259" key="1">
    <source>
        <dbReference type="PROSITE" id="PS51845"/>
    </source>
</evidence>
<proteinExistence type="predicted"/>
<sequence length="82" mass="9216">MEKERGIPVQMLNDREKVNRPNSQVGFIEFVICPMAESITNIFPQVGGKKHGKTFTKPVFLLIFGPGRVGESVWMVGDPDLR</sequence>
<dbReference type="Pfam" id="PF00233">
    <property type="entry name" value="PDEase_I"/>
    <property type="match status" value="1"/>
</dbReference>
<name>A0ABP0LMM3_9DINO</name>